<dbReference type="Proteomes" id="UP000008783">
    <property type="component" value="Unassembled WGS sequence"/>
</dbReference>
<gene>
    <name evidence="1" type="ORF">PGTG_11956</name>
</gene>
<dbReference type="GeneID" id="10544160"/>
<dbReference type="VEuPathDB" id="FungiDB:PGTG_11956"/>
<accession>E3KMS5</accession>
<reference evidence="2" key="2">
    <citation type="journal article" date="2011" name="Proc. Natl. Acad. Sci. U.S.A.">
        <title>Obligate biotrophy features unraveled by the genomic analysis of rust fungi.</title>
        <authorList>
            <person name="Duplessis S."/>
            <person name="Cuomo C.A."/>
            <person name="Lin Y.-C."/>
            <person name="Aerts A."/>
            <person name="Tisserant E."/>
            <person name="Veneault-Fourrey C."/>
            <person name="Joly D.L."/>
            <person name="Hacquard S."/>
            <person name="Amselem J."/>
            <person name="Cantarel B.L."/>
            <person name="Chiu R."/>
            <person name="Coutinho P.M."/>
            <person name="Feau N."/>
            <person name="Field M."/>
            <person name="Frey P."/>
            <person name="Gelhaye E."/>
            <person name="Goldberg J."/>
            <person name="Grabherr M.G."/>
            <person name="Kodira C.D."/>
            <person name="Kohler A."/>
            <person name="Kuees U."/>
            <person name="Lindquist E.A."/>
            <person name="Lucas S.M."/>
            <person name="Mago R."/>
            <person name="Mauceli E."/>
            <person name="Morin E."/>
            <person name="Murat C."/>
            <person name="Pangilinan J.L."/>
            <person name="Park R."/>
            <person name="Pearson M."/>
            <person name="Quesneville H."/>
            <person name="Rouhier N."/>
            <person name="Sakthikumar S."/>
            <person name="Salamov A.A."/>
            <person name="Schmutz J."/>
            <person name="Selles B."/>
            <person name="Shapiro H."/>
            <person name="Tanguay P."/>
            <person name="Tuskan G.A."/>
            <person name="Henrissat B."/>
            <person name="Van de Peer Y."/>
            <person name="Rouze P."/>
            <person name="Ellis J.G."/>
            <person name="Dodds P.N."/>
            <person name="Schein J.E."/>
            <person name="Zhong S."/>
            <person name="Hamelin R.C."/>
            <person name="Grigoriev I.V."/>
            <person name="Szabo L.J."/>
            <person name="Martin F."/>
        </authorList>
    </citation>
    <scope>NUCLEOTIDE SEQUENCE [LARGE SCALE GENOMIC DNA]</scope>
    <source>
        <strain evidence="2">CRL 75-36-700-3 / race SCCL</strain>
    </source>
</reference>
<sequence>MICYWLKIEERAPHEAKALATTTAKVQVVVTQLLAPQSLPSGSDQLSIPRSLSSDGLKLALVCEVVESILVHIHGIASAMWKRGGLNGCIQAVRSSQSASSFTRKPSSILGSKAINFLL</sequence>
<dbReference type="HOGENOM" id="CLU_2062638_0_0_1"/>
<protein>
    <submittedName>
        <fullName evidence="1">Uncharacterized protein</fullName>
    </submittedName>
</protein>
<proteinExistence type="predicted"/>
<keyword evidence="2" id="KW-1185">Reference proteome</keyword>
<organism evidence="1 2">
    <name type="scientific">Puccinia graminis f. sp. tritici (strain CRL 75-36-700-3 / race SCCL)</name>
    <name type="common">Black stem rust fungus</name>
    <dbReference type="NCBI Taxonomy" id="418459"/>
    <lineage>
        <taxon>Eukaryota</taxon>
        <taxon>Fungi</taxon>
        <taxon>Dikarya</taxon>
        <taxon>Basidiomycota</taxon>
        <taxon>Pucciniomycotina</taxon>
        <taxon>Pucciniomycetes</taxon>
        <taxon>Pucciniales</taxon>
        <taxon>Pucciniaceae</taxon>
        <taxon>Puccinia</taxon>
    </lineage>
</organism>
<evidence type="ECO:0000313" key="1">
    <source>
        <dbReference type="EMBL" id="EFP85600.1"/>
    </source>
</evidence>
<dbReference type="InParanoid" id="E3KMS5"/>
<evidence type="ECO:0000313" key="2">
    <source>
        <dbReference type="Proteomes" id="UP000008783"/>
    </source>
</evidence>
<reference key="1">
    <citation type="submission" date="2007-01" db="EMBL/GenBank/DDBJ databases">
        <title>The Genome Sequence of Puccinia graminis f. sp. tritici Strain CRL 75-36-700-3.</title>
        <authorList>
            <consortium name="The Broad Institute Genome Sequencing Platform"/>
            <person name="Birren B."/>
            <person name="Lander E."/>
            <person name="Galagan J."/>
            <person name="Nusbaum C."/>
            <person name="Devon K."/>
            <person name="Cuomo C."/>
            <person name="Jaffe D."/>
            <person name="Butler J."/>
            <person name="Alvarez P."/>
            <person name="Gnerre S."/>
            <person name="Grabherr M."/>
            <person name="Mauceli E."/>
            <person name="Brockman W."/>
            <person name="Young S."/>
            <person name="LaButti K."/>
            <person name="Sykes S."/>
            <person name="DeCaprio D."/>
            <person name="Crawford M."/>
            <person name="Koehrsen M."/>
            <person name="Engels R."/>
            <person name="Montgomery P."/>
            <person name="Pearson M."/>
            <person name="Howarth C."/>
            <person name="Larson L."/>
            <person name="White J."/>
            <person name="Zeng Q."/>
            <person name="Kodira C."/>
            <person name="Yandava C."/>
            <person name="Alvarado L."/>
            <person name="O'Leary S."/>
            <person name="Szabo L."/>
            <person name="Dean R."/>
            <person name="Schein J."/>
        </authorList>
    </citation>
    <scope>NUCLEOTIDE SEQUENCE</scope>
    <source>
        <strain>CRL 75-36-700-3</strain>
    </source>
</reference>
<dbReference type="KEGG" id="pgr:PGTG_11956"/>
<dbReference type="EMBL" id="DS178295">
    <property type="protein sequence ID" value="EFP85600.1"/>
    <property type="molecule type" value="Genomic_DNA"/>
</dbReference>
<dbReference type="RefSeq" id="XP_003330019.1">
    <property type="nucleotide sequence ID" value="XM_003329971.1"/>
</dbReference>
<name>E3KMS5_PUCGT</name>
<dbReference type="AlphaFoldDB" id="E3KMS5"/>